<dbReference type="OrthoDB" id="10035668at2759"/>
<dbReference type="InterPro" id="IPR006600">
    <property type="entry name" value="HTH_CenpB_DNA-bd_dom"/>
</dbReference>
<reference evidence="3" key="1">
    <citation type="submission" date="2021-04" db="EMBL/GenBank/DDBJ databases">
        <authorList>
            <person name="Tunstrom K."/>
        </authorList>
    </citation>
    <scope>NUCLEOTIDE SEQUENCE</scope>
</reference>
<dbReference type="GO" id="GO:0005634">
    <property type="term" value="C:nucleus"/>
    <property type="evidence" value="ECO:0007669"/>
    <property type="project" value="TreeGrafter"/>
</dbReference>
<proteinExistence type="predicted"/>
<dbReference type="PROSITE" id="PS51253">
    <property type="entry name" value="HTH_CENPB"/>
    <property type="match status" value="1"/>
</dbReference>
<dbReference type="AlphaFoldDB" id="A0A8S3WGY1"/>
<dbReference type="Pfam" id="PF03184">
    <property type="entry name" value="DDE_1"/>
    <property type="match status" value="1"/>
</dbReference>
<name>A0A8S3WGY1_PARAO</name>
<dbReference type="InterPro" id="IPR004875">
    <property type="entry name" value="DDE_SF_endonuclease_dom"/>
</dbReference>
<sequence>MPRVGRPGVFSTDIEKKIASYIHILEKCGYPLTKKEIIAMISEYIRRNGIGTPFRNDVPGKEWFLAFRKRHKLSYKKPQSVKIARKRACNPFVIYEYFDLLEKVTRELELGNKPEQIYNLDETSFCSDPSKSKIVGLTGFQSTRTTSGPARENTTVLLAANAIGGKIPPLVIFQGKYLWNEWMYQNENIKTAYAVSQKGCMETTIFEKYLKDLFISAVGDKRPVLLIYDGHSTHVDLNVIELAATNGITIIKLPPPPFFAYTATPRL</sequence>
<evidence type="ECO:0000313" key="3">
    <source>
        <dbReference type="EMBL" id="CAG4958326.1"/>
    </source>
</evidence>
<evidence type="ECO:0000256" key="1">
    <source>
        <dbReference type="ARBA" id="ARBA00023125"/>
    </source>
</evidence>
<feature type="domain" description="HTH CENPB-type" evidence="2">
    <location>
        <begin position="2"/>
        <end position="77"/>
    </location>
</feature>
<dbReference type="GO" id="GO:0003677">
    <property type="term" value="F:DNA binding"/>
    <property type="evidence" value="ECO:0007669"/>
    <property type="project" value="UniProtKB-KW"/>
</dbReference>
<comment type="caution">
    <text evidence="3">The sequence shown here is derived from an EMBL/GenBank/DDBJ whole genome shotgun (WGS) entry which is preliminary data.</text>
</comment>
<keyword evidence="4" id="KW-1185">Reference proteome</keyword>
<dbReference type="InterPro" id="IPR050863">
    <property type="entry name" value="CenT-Element_Derived"/>
</dbReference>
<dbReference type="EMBL" id="CAJQZP010000366">
    <property type="protein sequence ID" value="CAG4958326.1"/>
    <property type="molecule type" value="Genomic_DNA"/>
</dbReference>
<dbReference type="Proteomes" id="UP000691718">
    <property type="component" value="Unassembled WGS sequence"/>
</dbReference>
<gene>
    <name evidence="3" type="ORF">PAPOLLO_LOCUS5921</name>
</gene>
<keyword evidence="1" id="KW-0238">DNA-binding</keyword>
<dbReference type="PANTHER" id="PTHR19303">
    <property type="entry name" value="TRANSPOSON"/>
    <property type="match status" value="1"/>
</dbReference>
<evidence type="ECO:0000259" key="2">
    <source>
        <dbReference type="PROSITE" id="PS51253"/>
    </source>
</evidence>
<protein>
    <submittedName>
        <fullName evidence="3">(apollo) hypothetical protein</fullName>
    </submittedName>
</protein>
<evidence type="ECO:0000313" key="4">
    <source>
        <dbReference type="Proteomes" id="UP000691718"/>
    </source>
</evidence>
<dbReference type="Pfam" id="PF03221">
    <property type="entry name" value="HTH_Tnp_Tc5"/>
    <property type="match status" value="1"/>
</dbReference>
<accession>A0A8S3WGY1</accession>
<organism evidence="3 4">
    <name type="scientific">Parnassius apollo</name>
    <name type="common">Apollo butterfly</name>
    <name type="synonym">Papilio apollo</name>
    <dbReference type="NCBI Taxonomy" id="110799"/>
    <lineage>
        <taxon>Eukaryota</taxon>
        <taxon>Metazoa</taxon>
        <taxon>Ecdysozoa</taxon>
        <taxon>Arthropoda</taxon>
        <taxon>Hexapoda</taxon>
        <taxon>Insecta</taxon>
        <taxon>Pterygota</taxon>
        <taxon>Neoptera</taxon>
        <taxon>Endopterygota</taxon>
        <taxon>Lepidoptera</taxon>
        <taxon>Glossata</taxon>
        <taxon>Ditrysia</taxon>
        <taxon>Papilionoidea</taxon>
        <taxon>Papilionidae</taxon>
        <taxon>Parnassiinae</taxon>
        <taxon>Parnassini</taxon>
        <taxon>Parnassius</taxon>
        <taxon>Parnassius</taxon>
    </lineage>
</organism>